<protein>
    <submittedName>
        <fullName evidence="2">Uncharacterized protein</fullName>
    </submittedName>
</protein>
<comment type="caution">
    <text evidence="2">The sequence shown here is derived from an EMBL/GenBank/DDBJ whole genome shotgun (WGS) entry which is preliminary data.</text>
</comment>
<gene>
    <name evidence="2" type="ORF">BJY18_002554</name>
</gene>
<keyword evidence="3" id="KW-1185">Reference proteome</keyword>
<evidence type="ECO:0000313" key="2">
    <source>
        <dbReference type="EMBL" id="MBB4685069.1"/>
    </source>
</evidence>
<proteinExistence type="predicted"/>
<dbReference type="Pfam" id="PF05960">
    <property type="entry name" value="DUF885"/>
    <property type="match status" value="1"/>
</dbReference>
<dbReference type="InterPro" id="IPR010281">
    <property type="entry name" value="DUF885"/>
</dbReference>
<dbReference type="Proteomes" id="UP000581769">
    <property type="component" value="Unassembled WGS sequence"/>
</dbReference>
<dbReference type="AlphaFoldDB" id="A0A840IU65"/>
<sequence>MTPIFELSADHVTAEAALDPVTATVSGVDTDPAALTDYSPSGFAARADLARATLARLARLTPESAGDRIAGAHLRERLEAQLTWHDLGEPLRTVKAHFGTLGQIRDSVDLLPRRDAEDWRVVAVRLAGAEPILAGWPGNCAPLPTPRIARTRSWPASSARTTRRGPRKPMASAPNATRPAPG</sequence>
<feature type="region of interest" description="Disordered" evidence="1">
    <location>
        <begin position="144"/>
        <end position="182"/>
    </location>
</feature>
<evidence type="ECO:0000256" key="1">
    <source>
        <dbReference type="SAM" id="MobiDB-lite"/>
    </source>
</evidence>
<reference evidence="2 3" key="1">
    <citation type="submission" date="2020-08" db="EMBL/GenBank/DDBJ databases">
        <title>Sequencing the genomes of 1000 actinobacteria strains.</title>
        <authorList>
            <person name="Klenk H.-P."/>
        </authorList>
    </citation>
    <scope>NUCLEOTIDE SEQUENCE [LARGE SCALE GENOMIC DNA]</scope>
    <source>
        <strain evidence="2 3">DSM 45859</strain>
    </source>
</reference>
<organism evidence="2 3">
    <name type="scientific">Amycolatopsis jiangsuensis</name>
    <dbReference type="NCBI Taxonomy" id="1181879"/>
    <lineage>
        <taxon>Bacteria</taxon>
        <taxon>Bacillati</taxon>
        <taxon>Actinomycetota</taxon>
        <taxon>Actinomycetes</taxon>
        <taxon>Pseudonocardiales</taxon>
        <taxon>Pseudonocardiaceae</taxon>
        <taxon>Amycolatopsis</taxon>
    </lineage>
</organism>
<accession>A0A840IU65</accession>
<name>A0A840IU65_9PSEU</name>
<evidence type="ECO:0000313" key="3">
    <source>
        <dbReference type="Proteomes" id="UP000581769"/>
    </source>
</evidence>
<dbReference type="EMBL" id="JACHMG010000001">
    <property type="protein sequence ID" value="MBB4685069.1"/>
    <property type="molecule type" value="Genomic_DNA"/>
</dbReference>